<dbReference type="EMBL" id="BRYB01003325">
    <property type="protein sequence ID" value="GMI34691.1"/>
    <property type="molecule type" value="Genomic_DNA"/>
</dbReference>
<protein>
    <recommendedName>
        <fullName evidence="1">PH domain-containing protein</fullName>
    </recommendedName>
</protein>
<dbReference type="Gene3D" id="2.30.29.30">
    <property type="entry name" value="Pleckstrin-homology domain (PH domain)/Phosphotyrosine-binding domain (PTB)"/>
    <property type="match status" value="1"/>
</dbReference>
<keyword evidence="3" id="KW-1185">Reference proteome</keyword>
<gene>
    <name evidence="2" type="ORF">TeGR_g633</name>
</gene>
<name>A0ABQ6MXG1_9STRA</name>
<dbReference type="Pfam" id="PF00169">
    <property type="entry name" value="PH"/>
    <property type="match status" value="1"/>
</dbReference>
<dbReference type="Proteomes" id="UP001165060">
    <property type="component" value="Unassembled WGS sequence"/>
</dbReference>
<dbReference type="PROSITE" id="PS50003">
    <property type="entry name" value="PH_DOMAIN"/>
    <property type="match status" value="2"/>
</dbReference>
<evidence type="ECO:0000313" key="2">
    <source>
        <dbReference type="EMBL" id="GMI34691.1"/>
    </source>
</evidence>
<comment type="caution">
    <text evidence="2">The sequence shown here is derived from an EMBL/GenBank/DDBJ whole genome shotgun (WGS) entry which is preliminary data.</text>
</comment>
<organism evidence="2 3">
    <name type="scientific">Tetraparma gracilis</name>
    <dbReference type="NCBI Taxonomy" id="2962635"/>
    <lineage>
        <taxon>Eukaryota</taxon>
        <taxon>Sar</taxon>
        <taxon>Stramenopiles</taxon>
        <taxon>Ochrophyta</taxon>
        <taxon>Bolidophyceae</taxon>
        <taxon>Parmales</taxon>
        <taxon>Triparmaceae</taxon>
        <taxon>Tetraparma</taxon>
    </lineage>
</organism>
<sequence length="319" mass="36140">PPPPLPPPSRAWEKECPFWVIHPEEYPSLPFVRVNYIEQKYMYRQFLRKEVGDERASGCYNDGVWSGISQGPVNKRSPANHLSPWQSRFIKFNLKNGDPVLCYYKDDSYSKVQGEIPLRESFAGLVDKNDCEKDHPNSFHIRTSPDSEHQGRDFLFSVPTPKEAIDWVQSIRRQSGQESMRSPKNSATPIMGGMELERLNLKRNCAAILEEEGVVYQGKILQREAYAYGRWYSRFAVVSKNTMFMFVEEGGACICALPLLGGKVDKYPLNCDRSVRTPEGSFGVLCALSNVAFDAGSTEEKNKWISALEGSIRPVTIGR</sequence>
<proteinExistence type="predicted"/>
<dbReference type="InterPro" id="IPR001849">
    <property type="entry name" value="PH_domain"/>
</dbReference>
<dbReference type="SMART" id="SM00233">
    <property type="entry name" value="PH"/>
    <property type="match status" value="2"/>
</dbReference>
<feature type="non-terminal residue" evidence="2">
    <location>
        <position position="1"/>
    </location>
</feature>
<evidence type="ECO:0000259" key="1">
    <source>
        <dbReference type="PROSITE" id="PS50003"/>
    </source>
</evidence>
<reference evidence="2 3" key="1">
    <citation type="journal article" date="2023" name="Commun. Biol.">
        <title>Genome analysis of Parmales, the sister group of diatoms, reveals the evolutionary specialization of diatoms from phago-mixotrophs to photoautotrophs.</title>
        <authorList>
            <person name="Ban H."/>
            <person name="Sato S."/>
            <person name="Yoshikawa S."/>
            <person name="Yamada K."/>
            <person name="Nakamura Y."/>
            <person name="Ichinomiya M."/>
            <person name="Sato N."/>
            <person name="Blanc-Mathieu R."/>
            <person name="Endo H."/>
            <person name="Kuwata A."/>
            <person name="Ogata H."/>
        </authorList>
    </citation>
    <scope>NUCLEOTIDE SEQUENCE [LARGE SCALE GENOMIC DNA]</scope>
</reference>
<dbReference type="InterPro" id="IPR011993">
    <property type="entry name" value="PH-like_dom_sf"/>
</dbReference>
<dbReference type="SUPFAM" id="SSF50729">
    <property type="entry name" value="PH domain-like"/>
    <property type="match status" value="2"/>
</dbReference>
<evidence type="ECO:0000313" key="3">
    <source>
        <dbReference type="Proteomes" id="UP001165060"/>
    </source>
</evidence>
<accession>A0ABQ6MXG1</accession>
<feature type="domain" description="PH" evidence="1">
    <location>
        <begin position="213"/>
        <end position="313"/>
    </location>
</feature>
<feature type="domain" description="PH" evidence="1">
    <location>
        <begin position="66"/>
        <end position="176"/>
    </location>
</feature>